<keyword evidence="1" id="KW-0472">Membrane</keyword>
<dbReference type="AlphaFoldDB" id="A0AAD4G5V1"/>
<evidence type="ECO:0000313" key="2">
    <source>
        <dbReference type="EMBL" id="KAF8418475.1"/>
    </source>
</evidence>
<proteinExistence type="predicted"/>
<feature type="transmembrane region" description="Helical" evidence="1">
    <location>
        <begin position="42"/>
        <end position="60"/>
    </location>
</feature>
<sequence>AVIPSFFLVSRSPIPNNRPILLSVFLVLFLGVRSQTIAQFIFLVYICFVLGFVFLVSVLSRSENSRRGYRKTRVDSTFLRRHFCTRSNRRRSKLAHPDLNLALLSLFPPPSHPLPGCLLLFYAHLDVAGNFNCVR</sequence>
<keyword evidence="4" id="KW-1185">Reference proteome</keyword>
<dbReference type="Proteomes" id="UP001194468">
    <property type="component" value="Unassembled WGS sequence"/>
</dbReference>
<protein>
    <submittedName>
        <fullName evidence="2">Uncharacterized protein</fullName>
    </submittedName>
</protein>
<keyword evidence="1" id="KW-0812">Transmembrane</keyword>
<gene>
    <name evidence="3" type="ORF">L210DRAFT_3631330</name>
    <name evidence="2" type="ORF">L210DRAFT_3636014</name>
</gene>
<evidence type="ECO:0000313" key="4">
    <source>
        <dbReference type="Proteomes" id="UP001194468"/>
    </source>
</evidence>
<dbReference type="EMBL" id="WHUW01000195">
    <property type="protein sequence ID" value="KAF8418475.1"/>
    <property type="molecule type" value="Genomic_DNA"/>
</dbReference>
<organism evidence="2 4">
    <name type="scientific">Boletus edulis BED1</name>
    <dbReference type="NCBI Taxonomy" id="1328754"/>
    <lineage>
        <taxon>Eukaryota</taxon>
        <taxon>Fungi</taxon>
        <taxon>Dikarya</taxon>
        <taxon>Basidiomycota</taxon>
        <taxon>Agaricomycotina</taxon>
        <taxon>Agaricomycetes</taxon>
        <taxon>Agaricomycetidae</taxon>
        <taxon>Boletales</taxon>
        <taxon>Boletineae</taxon>
        <taxon>Boletaceae</taxon>
        <taxon>Boletoideae</taxon>
        <taxon>Boletus</taxon>
    </lineage>
</organism>
<evidence type="ECO:0000256" key="1">
    <source>
        <dbReference type="SAM" id="Phobius"/>
    </source>
</evidence>
<comment type="caution">
    <text evidence="2">The sequence shown here is derived from an EMBL/GenBank/DDBJ whole genome shotgun (WGS) entry which is preliminary data.</text>
</comment>
<evidence type="ECO:0000313" key="3">
    <source>
        <dbReference type="EMBL" id="KAF8438635.1"/>
    </source>
</evidence>
<keyword evidence="1" id="KW-1133">Transmembrane helix</keyword>
<name>A0AAD4G5V1_BOLED</name>
<accession>A0AAD4G5V1</accession>
<reference evidence="2" key="1">
    <citation type="submission" date="2019-10" db="EMBL/GenBank/DDBJ databases">
        <authorList>
            <consortium name="DOE Joint Genome Institute"/>
            <person name="Kuo A."/>
            <person name="Miyauchi S."/>
            <person name="Kiss E."/>
            <person name="Drula E."/>
            <person name="Kohler A."/>
            <person name="Sanchez-Garcia M."/>
            <person name="Andreopoulos B."/>
            <person name="Barry K.W."/>
            <person name="Bonito G."/>
            <person name="Buee M."/>
            <person name="Carver A."/>
            <person name="Chen C."/>
            <person name="Cichocki N."/>
            <person name="Clum A."/>
            <person name="Culley D."/>
            <person name="Crous P.W."/>
            <person name="Fauchery L."/>
            <person name="Girlanda M."/>
            <person name="Hayes R."/>
            <person name="Keri Z."/>
            <person name="LaButti K."/>
            <person name="Lipzen A."/>
            <person name="Lombard V."/>
            <person name="Magnuson J."/>
            <person name="Maillard F."/>
            <person name="Morin E."/>
            <person name="Murat C."/>
            <person name="Nolan M."/>
            <person name="Ohm R."/>
            <person name="Pangilinan J."/>
            <person name="Pereira M."/>
            <person name="Perotto S."/>
            <person name="Peter M."/>
            <person name="Riley R."/>
            <person name="Sitrit Y."/>
            <person name="Stielow B."/>
            <person name="Szollosi G."/>
            <person name="Zifcakova L."/>
            <person name="Stursova M."/>
            <person name="Spatafora J.W."/>
            <person name="Tedersoo L."/>
            <person name="Vaario L.-M."/>
            <person name="Yamada A."/>
            <person name="Yan M."/>
            <person name="Wang P."/>
            <person name="Xu J."/>
            <person name="Bruns T."/>
            <person name="Baldrian P."/>
            <person name="Vilgalys R."/>
            <person name="Henrissat B."/>
            <person name="Grigoriev I.V."/>
            <person name="Hibbett D."/>
            <person name="Nagy L.G."/>
            <person name="Martin F.M."/>
        </authorList>
    </citation>
    <scope>NUCLEOTIDE SEQUENCE</scope>
    <source>
        <strain evidence="2">BED1</strain>
    </source>
</reference>
<feature type="non-terminal residue" evidence="2">
    <location>
        <position position="135"/>
    </location>
</feature>
<reference evidence="2" key="2">
    <citation type="journal article" date="2020" name="Nat. Commun.">
        <title>Large-scale genome sequencing of mycorrhizal fungi provides insights into the early evolution of symbiotic traits.</title>
        <authorList>
            <person name="Miyauchi S."/>
            <person name="Kiss E."/>
            <person name="Kuo A."/>
            <person name="Drula E."/>
            <person name="Kohler A."/>
            <person name="Sanchez-Garcia M."/>
            <person name="Morin E."/>
            <person name="Andreopoulos B."/>
            <person name="Barry K.W."/>
            <person name="Bonito G."/>
            <person name="Buee M."/>
            <person name="Carver A."/>
            <person name="Chen C."/>
            <person name="Cichocki N."/>
            <person name="Clum A."/>
            <person name="Culley D."/>
            <person name="Crous P.W."/>
            <person name="Fauchery L."/>
            <person name="Girlanda M."/>
            <person name="Hayes R.D."/>
            <person name="Keri Z."/>
            <person name="LaButti K."/>
            <person name="Lipzen A."/>
            <person name="Lombard V."/>
            <person name="Magnuson J."/>
            <person name="Maillard F."/>
            <person name="Murat C."/>
            <person name="Nolan M."/>
            <person name="Ohm R.A."/>
            <person name="Pangilinan J."/>
            <person name="Pereira M.F."/>
            <person name="Perotto S."/>
            <person name="Peter M."/>
            <person name="Pfister S."/>
            <person name="Riley R."/>
            <person name="Sitrit Y."/>
            <person name="Stielow J.B."/>
            <person name="Szollosi G."/>
            <person name="Zifcakova L."/>
            <person name="Stursova M."/>
            <person name="Spatafora J.W."/>
            <person name="Tedersoo L."/>
            <person name="Vaario L.M."/>
            <person name="Yamada A."/>
            <person name="Yan M."/>
            <person name="Wang P."/>
            <person name="Xu J."/>
            <person name="Bruns T."/>
            <person name="Baldrian P."/>
            <person name="Vilgalys R."/>
            <person name="Dunand C."/>
            <person name="Henrissat B."/>
            <person name="Grigoriev I.V."/>
            <person name="Hibbett D."/>
            <person name="Nagy L.G."/>
            <person name="Martin F.M."/>
        </authorList>
    </citation>
    <scope>NUCLEOTIDE SEQUENCE</scope>
    <source>
        <strain evidence="2">BED1</strain>
    </source>
</reference>
<dbReference type="EMBL" id="WHUW01000016">
    <property type="protein sequence ID" value="KAF8438635.1"/>
    <property type="molecule type" value="Genomic_DNA"/>
</dbReference>